<dbReference type="AlphaFoldDB" id="I3YAT0"/>
<keyword evidence="9" id="KW-0067">ATP-binding</keyword>
<name>I3YAT0_THIV6</name>
<dbReference type="SMART" id="SM00388">
    <property type="entry name" value="HisKA"/>
    <property type="match status" value="1"/>
</dbReference>
<keyword evidence="7" id="KW-0547">Nucleotide-binding</keyword>
<comment type="catalytic activity">
    <reaction evidence="1">
        <text>ATP + protein L-histidine = ADP + protein N-phospho-L-histidine.</text>
        <dbReference type="EC" id="2.7.13.3"/>
    </reaction>
</comment>
<dbReference type="STRING" id="765911.Thivi_2148"/>
<dbReference type="Gene3D" id="3.30.565.10">
    <property type="entry name" value="Histidine kinase-like ATPase, C-terminal domain"/>
    <property type="match status" value="1"/>
</dbReference>
<evidence type="ECO:0000313" key="16">
    <source>
        <dbReference type="EMBL" id="AFL74098.1"/>
    </source>
</evidence>
<dbReference type="InterPro" id="IPR003594">
    <property type="entry name" value="HATPase_dom"/>
</dbReference>
<protein>
    <recommendedName>
        <fullName evidence="3">histidine kinase</fullName>
        <ecNumber evidence="3">2.7.13.3</ecNumber>
    </recommendedName>
</protein>
<feature type="transmembrane region" description="Helical" evidence="13">
    <location>
        <begin position="172"/>
        <end position="194"/>
    </location>
</feature>
<evidence type="ECO:0000256" key="5">
    <source>
        <dbReference type="ARBA" id="ARBA00022553"/>
    </source>
</evidence>
<reference evidence="16 17" key="1">
    <citation type="submission" date="2012-06" db="EMBL/GenBank/DDBJ databases">
        <title>Complete sequence of Thiocystis violascens DSM 198.</title>
        <authorList>
            <consortium name="US DOE Joint Genome Institute"/>
            <person name="Lucas S."/>
            <person name="Han J."/>
            <person name="Lapidus A."/>
            <person name="Cheng J.-F."/>
            <person name="Goodwin L."/>
            <person name="Pitluck S."/>
            <person name="Peters L."/>
            <person name="Ovchinnikova G."/>
            <person name="Teshima H."/>
            <person name="Detter J.C."/>
            <person name="Han C."/>
            <person name="Tapia R."/>
            <person name="Land M."/>
            <person name="Hauser L."/>
            <person name="Kyrpides N."/>
            <person name="Ivanova N."/>
            <person name="Pagani I."/>
            <person name="Vogl K."/>
            <person name="Liu Z."/>
            <person name="Frigaard N.-U."/>
            <person name="Bryant D."/>
            <person name="Woyke T."/>
        </authorList>
    </citation>
    <scope>NUCLEOTIDE SEQUENCE [LARGE SCALE GENOMIC DNA]</scope>
    <source>
        <strain evidence="17">ATCC 17096 / DSM 198 / 6111</strain>
    </source>
</reference>
<dbReference type="PRINTS" id="PR00344">
    <property type="entry name" value="BCTRLSENSOR"/>
</dbReference>
<evidence type="ECO:0000256" key="13">
    <source>
        <dbReference type="SAM" id="Phobius"/>
    </source>
</evidence>
<organism evidence="16 17">
    <name type="scientific">Thiocystis violascens (strain ATCC 17096 / DSM 198 / 6111)</name>
    <name type="common">Chromatium violascens</name>
    <dbReference type="NCBI Taxonomy" id="765911"/>
    <lineage>
        <taxon>Bacteria</taxon>
        <taxon>Pseudomonadati</taxon>
        <taxon>Pseudomonadota</taxon>
        <taxon>Gammaproteobacteria</taxon>
        <taxon>Chromatiales</taxon>
        <taxon>Chromatiaceae</taxon>
        <taxon>Thiocystis</taxon>
    </lineage>
</organism>
<dbReference type="SUPFAM" id="SSF55874">
    <property type="entry name" value="ATPase domain of HSP90 chaperone/DNA topoisomerase II/histidine kinase"/>
    <property type="match status" value="1"/>
</dbReference>
<dbReference type="Pfam" id="PF00512">
    <property type="entry name" value="HisKA"/>
    <property type="match status" value="1"/>
</dbReference>
<keyword evidence="11 13" id="KW-0472">Membrane</keyword>
<keyword evidence="4" id="KW-1003">Cell membrane</keyword>
<evidence type="ECO:0000256" key="12">
    <source>
        <dbReference type="SAM" id="Coils"/>
    </source>
</evidence>
<dbReference type="eggNOG" id="COG4251">
    <property type="taxonomic scope" value="Bacteria"/>
</dbReference>
<evidence type="ECO:0000256" key="8">
    <source>
        <dbReference type="ARBA" id="ARBA00022777"/>
    </source>
</evidence>
<feature type="domain" description="HAMP" evidence="15">
    <location>
        <begin position="191"/>
        <end position="243"/>
    </location>
</feature>
<evidence type="ECO:0000256" key="1">
    <source>
        <dbReference type="ARBA" id="ARBA00000085"/>
    </source>
</evidence>
<keyword evidence="17" id="KW-1185">Reference proteome</keyword>
<dbReference type="PANTHER" id="PTHR42878:SF15">
    <property type="entry name" value="BACTERIOPHYTOCHROME"/>
    <property type="match status" value="1"/>
</dbReference>
<dbReference type="FunFam" id="3.30.565.10:FF:000023">
    <property type="entry name" value="PAS domain-containing sensor histidine kinase"/>
    <property type="match status" value="1"/>
</dbReference>
<sequence length="485" mass="54284">MGIKTKLKLIGLLPLLMAVVFGVTAYRGHESLRELRDLTVLADGMQDQVEQLESAIHRFVETRADRFRQETYLLLDSLEIQAHVAGHRFESPSAPELVADLRKRLVQSRWSFMQLDALYLPALTAFEITRLQQAAQRIQIEISRIKPLLHRLHHDSHRTAVAYSDTLWTTEFILIVVTAILVLSLMAPVLYRVATALHILGRGTRELGQGGIPPRLVLPGKDEFSRLAADFNQMSQRLAEAEAVREKRATELENAVQDLENFSYSVSHDLRAPLRAIDGFVAILKEEYAPQLDVEGLRLFGVVSANAKKMEQLINDILALSRAGRLELDPRQVDMNTLVREVWTALSEQQTARAIQFQCADLPEIFCDPRAIRQVWQNLLDNAIKFTQGRDPAVIEVGAERRAGMIRYTVRDNGAGFDPTYADKLFGLFLRLHGMDEFAGTGVGLAIVKRFVQKHNGAVDGTGEIGVGATFSFSLPVERIESCPG</sequence>
<dbReference type="PROSITE" id="PS50885">
    <property type="entry name" value="HAMP"/>
    <property type="match status" value="1"/>
</dbReference>
<accession>I3YAT0</accession>
<keyword evidence="13" id="KW-1133">Transmembrane helix</keyword>
<feature type="domain" description="Histidine kinase" evidence="14">
    <location>
        <begin position="265"/>
        <end position="479"/>
    </location>
</feature>
<dbReference type="CDD" id="cd06225">
    <property type="entry name" value="HAMP"/>
    <property type="match status" value="1"/>
</dbReference>
<dbReference type="InterPro" id="IPR004358">
    <property type="entry name" value="Sig_transdc_His_kin-like_C"/>
</dbReference>
<dbReference type="SMART" id="SM00387">
    <property type="entry name" value="HATPase_c"/>
    <property type="match status" value="1"/>
</dbReference>
<dbReference type="EMBL" id="CP003154">
    <property type="protein sequence ID" value="AFL74098.1"/>
    <property type="molecule type" value="Genomic_DNA"/>
</dbReference>
<dbReference type="GO" id="GO:0000155">
    <property type="term" value="F:phosphorelay sensor kinase activity"/>
    <property type="evidence" value="ECO:0007669"/>
    <property type="project" value="InterPro"/>
</dbReference>
<evidence type="ECO:0000259" key="14">
    <source>
        <dbReference type="PROSITE" id="PS50109"/>
    </source>
</evidence>
<keyword evidence="10" id="KW-0902">Two-component regulatory system</keyword>
<dbReference type="SMART" id="SM00304">
    <property type="entry name" value="HAMP"/>
    <property type="match status" value="1"/>
</dbReference>
<dbReference type="InterPro" id="IPR003660">
    <property type="entry name" value="HAMP_dom"/>
</dbReference>
<evidence type="ECO:0000256" key="11">
    <source>
        <dbReference type="ARBA" id="ARBA00023136"/>
    </source>
</evidence>
<feature type="coiled-coil region" evidence="12">
    <location>
        <begin position="35"/>
        <end position="62"/>
    </location>
</feature>
<dbReference type="RefSeq" id="WP_014778548.1">
    <property type="nucleotide sequence ID" value="NC_018012.1"/>
</dbReference>
<dbReference type="EC" id="2.7.13.3" evidence="3"/>
<keyword evidence="13" id="KW-0812">Transmembrane</keyword>
<proteinExistence type="predicted"/>
<evidence type="ECO:0000256" key="9">
    <source>
        <dbReference type="ARBA" id="ARBA00022840"/>
    </source>
</evidence>
<comment type="subcellular location">
    <subcellularLocation>
        <location evidence="2">Cell membrane</location>
    </subcellularLocation>
</comment>
<evidence type="ECO:0000256" key="2">
    <source>
        <dbReference type="ARBA" id="ARBA00004236"/>
    </source>
</evidence>
<evidence type="ECO:0000256" key="4">
    <source>
        <dbReference type="ARBA" id="ARBA00022475"/>
    </source>
</evidence>
<dbReference type="InterPro" id="IPR050351">
    <property type="entry name" value="BphY/WalK/GraS-like"/>
</dbReference>
<dbReference type="HOGENOM" id="CLU_000445_114_71_6"/>
<dbReference type="Pfam" id="PF02518">
    <property type="entry name" value="HATPase_c"/>
    <property type="match status" value="1"/>
</dbReference>
<keyword evidence="5" id="KW-0597">Phosphoprotein</keyword>
<dbReference type="PROSITE" id="PS50109">
    <property type="entry name" value="HIS_KIN"/>
    <property type="match status" value="1"/>
</dbReference>
<evidence type="ECO:0000256" key="10">
    <source>
        <dbReference type="ARBA" id="ARBA00023012"/>
    </source>
</evidence>
<dbReference type="GO" id="GO:0007234">
    <property type="term" value="P:osmosensory signaling via phosphorelay pathway"/>
    <property type="evidence" value="ECO:0007669"/>
    <property type="project" value="TreeGrafter"/>
</dbReference>
<dbReference type="Gene3D" id="6.10.340.10">
    <property type="match status" value="1"/>
</dbReference>
<dbReference type="InterPro" id="IPR036097">
    <property type="entry name" value="HisK_dim/P_sf"/>
</dbReference>
<dbReference type="GO" id="GO:0005524">
    <property type="term" value="F:ATP binding"/>
    <property type="evidence" value="ECO:0007669"/>
    <property type="project" value="UniProtKB-KW"/>
</dbReference>
<keyword evidence="6" id="KW-0808">Transferase</keyword>
<keyword evidence="8 16" id="KW-0418">Kinase</keyword>
<dbReference type="Pfam" id="PF00672">
    <property type="entry name" value="HAMP"/>
    <property type="match status" value="1"/>
</dbReference>
<dbReference type="GO" id="GO:0000156">
    <property type="term" value="F:phosphorelay response regulator activity"/>
    <property type="evidence" value="ECO:0007669"/>
    <property type="project" value="TreeGrafter"/>
</dbReference>
<dbReference type="GO" id="GO:0030295">
    <property type="term" value="F:protein kinase activator activity"/>
    <property type="evidence" value="ECO:0007669"/>
    <property type="project" value="TreeGrafter"/>
</dbReference>
<dbReference type="KEGG" id="tvi:Thivi_2148"/>
<evidence type="ECO:0000259" key="15">
    <source>
        <dbReference type="PROSITE" id="PS50885"/>
    </source>
</evidence>
<dbReference type="Proteomes" id="UP000006062">
    <property type="component" value="Chromosome"/>
</dbReference>
<evidence type="ECO:0000256" key="6">
    <source>
        <dbReference type="ARBA" id="ARBA00022679"/>
    </source>
</evidence>
<keyword evidence="12" id="KW-0175">Coiled coil</keyword>
<dbReference type="SUPFAM" id="SSF47384">
    <property type="entry name" value="Homodimeric domain of signal transducing histidine kinase"/>
    <property type="match status" value="1"/>
</dbReference>
<dbReference type="Gene3D" id="1.10.287.130">
    <property type="match status" value="1"/>
</dbReference>
<evidence type="ECO:0000256" key="3">
    <source>
        <dbReference type="ARBA" id="ARBA00012438"/>
    </source>
</evidence>
<dbReference type="InterPro" id="IPR036890">
    <property type="entry name" value="HATPase_C_sf"/>
</dbReference>
<dbReference type="eggNOG" id="COG3850">
    <property type="taxonomic scope" value="Bacteria"/>
</dbReference>
<dbReference type="InterPro" id="IPR005467">
    <property type="entry name" value="His_kinase_dom"/>
</dbReference>
<dbReference type="CDD" id="cd00082">
    <property type="entry name" value="HisKA"/>
    <property type="match status" value="1"/>
</dbReference>
<evidence type="ECO:0000256" key="7">
    <source>
        <dbReference type="ARBA" id="ARBA00022741"/>
    </source>
</evidence>
<gene>
    <name evidence="16" type="ordered locus">Thivi_2148</name>
</gene>
<dbReference type="GO" id="GO:0005886">
    <property type="term" value="C:plasma membrane"/>
    <property type="evidence" value="ECO:0007669"/>
    <property type="project" value="UniProtKB-SubCell"/>
</dbReference>
<dbReference type="PANTHER" id="PTHR42878">
    <property type="entry name" value="TWO-COMPONENT HISTIDINE KINASE"/>
    <property type="match status" value="1"/>
</dbReference>
<dbReference type="InterPro" id="IPR003661">
    <property type="entry name" value="HisK_dim/P_dom"/>
</dbReference>
<evidence type="ECO:0000313" key="17">
    <source>
        <dbReference type="Proteomes" id="UP000006062"/>
    </source>
</evidence>
<dbReference type="OrthoDB" id="7051794at2"/>